<accession>A0A2J6PM05</accession>
<dbReference type="EMBL" id="KZ613516">
    <property type="protein sequence ID" value="PMD15078.1"/>
    <property type="molecule type" value="Genomic_DNA"/>
</dbReference>
<organism evidence="1 2">
    <name type="scientific">Hyaloscypha hepaticicola</name>
    <dbReference type="NCBI Taxonomy" id="2082293"/>
    <lineage>
        <taxon>Eukaryota</taxon>
        <taxon>Fungi</taxon>
        <taxon>Dikarya</taxon>
        <taxon>Ascomycota</taxon>
        <taxon>Pezizomycotina</taxon>
        <taxon>Leotiomycetes</taxon>
        <taxon>Helotiales</taxon>
        <taxon>Hyaloscyphaceae</taxon>
        <taxon>Hyaloscypha</taxon>
    </lineage>
</organism>
<name>A0A2J6PM05_9HELO</name>
<sequence length="112" mass="12572">MVVESFKKAASIPHILLKFLSAHNSTVPDKSMLNQNPSAIGRYTNLGWRLFRAILRRPQVLSPKMRAEHSRPYAALPNHSSGSGIPELFSFCIAVLGRDMDKDGRDISRRPE</sequence>
<dbReference type="Proteomes" id="UP000235672">
    <property type="component" value="Unassembled WGS sequence"/>
</dbReference>
<protein>
    <submittedName>
        <fullName evidence="1">Uncharacterized protein</fullName>
    </submittedName>
</protein>
<evidence type="ECO:0000313" key="1">
    <source>
        <dbReference type="EMBL" id="PMD15078.1"/>
    </source>
</evidence>
<gene>
    <name evidence="1" type="ORF">NA56DRAFT_710299</name>
</gene>
<evidence type="ECO:0000313" key="2">
    <source>
        <dbReference type="Proteomes" id="UP000235672"/>
    </source>
</evidence>
<keyword evidence="2" id="KW-1185">Reference proteome</keyword>
<proteinExistence type="predicted"/>
<reference evidence="1 2" key="1">
    <citation type="submission" date="2016-05" db="EMBL/GenBank/DDBJ databases">
        <title>A degradative enzymes factory behind the ericoid mycorrhizal symbiosis.</title>
        <authorList>
            <consortium name="DOE Joint Genome Institute"/>
            <person name="Martino E."/>
            <person name="Morin E."/>
            <person name="Grelet G."/>
            <person name="Kuo A."/>
            <person name="Kohler A."/>
            <person name="Daghino S."/>
            <person name="Barry K."/>
            <person name="Choi C."/>
            <person name="Cichocki N."/>
            <person name="Clum A."/>
            <person name="Copeland A."/>
            <person name="Hainaut M."/>
            <person name="Haridas S."/>
            <person name="Labutti K."/>
            <person name="Lindquist E."/>
            <person name="Lipzen A."/>
            <person name="Khouja H.-R."/>
            <person name="Murat C."/>
            <person name="Ohm R."/>
            <person name="Olson A."/>
            <person name="Spatafora J."/>
            <person name="Veneault-Fourrey C."/>
            <person name="Henrissat B."/>
            <person name="Grigoriev I."/>
            <person name="Martin F."/>
            <person name="Perotto S."/>
        </authorList>
    </citation>
    <scope>NUCLEOTIDE SEQUENCE [LARGE SCALE GENOMIC DNA]</scope>
    <source>
        <strain evidence="1 2">UAMH 7357</strain>
    </source>
</reference>
<dbReference type="AlphaFoldDB" id="A0A2J6PM05"/>